<gene>
    <name evidence="3" type="ORF">I41_07450</name>
</gene>
<dbReference type="Proteomes" id="UP000317909">
    <property type="component" value="Chromosome"/>
</dbReference>
<proteinExistence type="predicted"/>
<feature type="region of interest" description="Disordered" evidence="1">
    <location>
        <begin position="210"/>
        <end position="230"/>
    </location>
</feature>
<dbReference type="OrthoDB" id="255848at2"/>
<dbReference type="Pfam" id="PF07596">
    <property type="entry name" value="SBP_bac_10"/>
    <property type="match status" value="1"/>
</dbReference>
<dbReference type="KEGG" id="llh:I41_07450"/>
<dbReference type="EMBL" id="CP036339">
    <property type="protein sequence ID" value="QDT71585.1"/>
    <property type="molecule type" value="Genomic_DNA"/>
</dbReference>
<sequence>MASRTNNRMARGFTLVELLVVIAIIGMLVALLLPAVQAAREAARRNSCVNNLKQIGLAVQTNHDSQKQYPMGRDNTVQSSTSWAFRLLPYLEKANIFQSFNKSFDVFDPANSTAMRTPVETYACPSRRTAAADRDFDNNDQPPVVRAAATLGDYAAVAGLDYMNGVIAVPGGPDGGARPDLRPDSTESGAIYSFSKIRDKDVTDGLSNTIAIGEKHKPQNPTNNNPDMLHYEQGDNAFLAGDSPKTIFAGTRFGGADSKVSGIAQGPDDGANTKFGSEHNGLTHFMFLDGHIKGLKNDIDYQVFNAAGTIGGDEIIPEDAL</sequence>
<evidence type="ECO:0000259" key="2">
    <source>
        <dbReference type="Pfam" id="PF07596"/>
    </source>
</evidence>
<dbReference type="InterPro" id="IPR011453">
    <property type="entry name" value="DUF1559"/>
</dbReference>
<dbReference type="PROSITE" id="PS00409">
    <property type="entry name" value="PROKAR_NTER_METHYL"/>
    <property type="match status" value="1"/>
</dbReference>
<dbReference type="InterPro" id="IPR045584">
    <property type="entry name" value="Pilin-like"/>
</dbReference>
<evidence type="ECO:0000313" key="3">
    <source>
        <dbReference type="EMBL" id="QDT71585.1"/>
    </source>
</evidence>
<protein>
    <recommendedName>
        <fullName evidence="2">DUF1559 domain-containing protein</fullName>
    </recommendedName>
</protein>
<accession>A0A517TT84</accession>
<dbReference type="InterPro" id="IPR012902">
    <property type="entry name" value="N_methyl_site"/>
</dbReference>
<dbReference type="Gene3D" id="3.30.700.10">
    <property type="entry name" value="Glycoprotein, Type 4 Pilin"/>
    <property type="match status" value="1"/>
</dbReference>
<dbReference type="AlphaFoldDB" id="A0A517TT84"/>
<dbReference type="SUPFAM" id="SSF54523">
    <property type="entry name" value="Pili subunits"/>
    <property type="match status" value="1"/>
</dbReference>
<name>A0A517TT84_9BACT</name>
<evidence type="ECO:0000256" key="1">
    <source>
        <dbReference type="SAM" id="MobiDB-lite"/>
    </source>
</evidence>
<reference evidence="3 4" key="1">
    <citation type="submission" date="2019-02" db="EMBL/GenBank/DDBJ databases">
        <title>Deep-cultivation of Planctomycetes and their phenomic and genomic characterization uncovers novel biology.</title>
        <authorList>
            <person name="Wiegand S."/>
            <person name="Jogler M."/>
            <person name="Boedeker C."/>
            <person name="Pinto D."/>
            <person name="Vollmers J."/>
            <person name="Rivas-Marin E."/>
            <person name="Kohn T."/>
            <person name="Peeters S.H."/>
            <person name="Heuer A."/>
            <person name="Rast P."/>
            <person name="Oberbeckmann S."/>
            <person name="Bunk B."/>
            <person name="Jeske O."/>
            <person name="Meyerdierks A."/>
            <person name="Storesund J.E."/>
            <person name="Kallscheuer N."/>
            <person name="Luecker S."/>
            <person name="Lage O.M."/>
            <person name="Pohl T."/>
            <person name="Merkel B.J."/>
            <person name="Hornburger P."/>
            <person name="Mueller R.-W."/>
            <person name="Bruemmer F."/>
            <person name="Labrenz M."/>
            <person name="Spormann A.M."/>
            <person name="Op den Camp H."/>
            <person name="Overmann J."/>
            <person name="Amann R."/>
            <person name="Jetten M.S.M."/>
            <person name="Mascher T."/>
            <person name="Medema M.H."/>
            <person name="Devos D.P."/>
            <person name="Kaster A.-K."/>
            <person name="Ovreas L."/>
            <person name="Rohde M."/>
            <person name="Galperin M.Y."/>
            <person name="Jogler C."/>
        </authorList>
    </citation>
    <scope>NUCLEOTIDE SEQUENCE [LARGE SCALE GENOMIC DNA]</scope>
    <source>
        <strain evidence="3 4">I41</strain>
    </source>
</reference>
<dbReference type="PANTHER" id="PTHR30093">
    <property type="entry name" value="GENERAL SECRETION PATHWAY PROTEIN G"/>
    <property type="match status" value="1"/>
</dbReference>
<dbReference type="NCBIfam" id="TIGR02532">
    <property type="entry name" value="IV_pilin_GFxxxE"/>
    <property type="match status" value="1"/>
</dbReference>
<feature type="domain" description="DUF1559" evidence="2">
    <location>
        <begin position="37"/>
        <end position="300"/>
    </location>
</feature>
<dbReference type="PANTHER" id="PTHR30093:SF2">
    <property type="entry name" value="TYPE II SECRETION SYSTEM PROTEIN H"/>
    <property type="match status" value="1"/>
</dbReference>
<evidence type="ECO:0000313" key="4">
    <source>
        <dbReference type="Proteomes" id="UP000317909"/>
    </source>
</evidence>
<dbReference type="Pfam" id="PF07963">
    <property type="entry name" value="N_methyl"/>
    <property type="match status" value="1"/>
</dbReference>
<organism evidence="3 4">
    <name type="scientific">Lacipirellula limnantheis</name>
    <dbReference type="NCBI Taxonomy" id="2528024"/>
    <lineage>
        <taxon>Bacteria</taxon>
        <taxon>Pseudomonadati</taxon>
        <taxon>Planctomycetota</taxon>
        <taxon>Planctomycetia</taxon>
        <taxon>Pirellulales</taxon>
        <taxon>Lacipirellulaceae</taxon>
        <taxon>Lacipirellula</taxon>
    </lineage>
</organism>
<dbReference type="RefSeq" id="WP_145436244.1">
    <property type="nucleotide sequence ID" value="NZ_CP036339.1"/>
</dbReference>
<keyword evidence="4" id="KW-1185">Reference proteome</keyword>